<evidence type="ECO:0000256" key="8">
    <source>
        <dbReference type="ARBA" id="ARBA00022989"/>
    </source>
</evidence>
<sequence>MPDNTLATILILVSACMHAVWNAILKRTDDKFAAMMCLSGFGGILYLPFLWLAPFPPADLWPWLAASFAIHFVYQLALTKALEMGALTFIYPIARGLGPTLVALFSYFFLTGEMSLAEVAAVLVLAVGIFLSTSTKGAAGGSARENGILFALLTGAMIAAYTVIDGLAVRRAPTELTYILWSGIGFSPIFISYGLYRRGTKIFRDAVAVWRPGMLAAGIAHSGYGIALYAYSIGSLGEVAAIRETSILFALAIGVFWLKETVSRRRLLAVPLIAAGAILLKFY</sequence>
<feature type="transmembrane region" description="Helical" evidence="11">
    <location>
        <begin position="239"/>
        <end position="258"/>
    </location>
</feature>
<feature type="domain" description="EamA" evidence="12">
    <location>
        <begin position="147"/>
        <end position="280"/>
    </location>
</feature>
<keyword evidence="2" id="KW-1003">Cell membrane</keyword>
<comment type="subcellular location">
    <subcellularLocation>
        <location evidence="1">Cell membrane</location>
        <topology evidence="1">Multi-pass membrane protein</topology>
    </subcellularLocation>
</comment>
<feature type="transmembrane region" description="Helical" evidence="11">
    <location>
        <begin position="60"/>
        <end position="77"/>
    </location>
</feature>
<organism evidence="13 14">
    <name type="scientific">Kordiimonas lipolytica</name>
    <dbReference type="NCBI Taxonomy" id="1662421"/>
    <lineage>
        <taxon>Bacteria</taxon>
        <taxon>Pseudomonadati</taxon>
        <taxon>Pseudomonadota</taxon>
        <taxon>Alphaproteobacteria</taxon>
        <taxon>Kordiimonadales</taxon>
        <taxon>Kordiimonadaceae</taxon>
        <taxon>Kordiimonas</taxon>
    </lineage>
</organism>
<dbReference type="InterPro" id="IPR037185">
    <property type="entry name" value="EmrE-like"/>
</dbReference>
<evidence type="ECO:0000256" key="1">
    <source>
        <dbReference type="ARBA" id="ARBA00004651"/>
    </source>
</evidence>
<dbReference type="EMBL" id="JBHSCR010000003">
    <property type="protein sequence ID" value="MFC4347404.1"/>
    <property type="molecule type" value="Genomic_DNA"/>
</dbReference>
<evidence type="ECO:0000256" key="3">
    <source>
        <dbReference type="ARBA" id="ARBA00022516"/>
    </source>
</evidence>
<dbReference type="Pfam" id="PF00892">
    <property type="entry name" value="EamA"/>
    <property type="match status" value="1"/>
</dbReference>
<evidence type="ECO:0000259" key="12">
    <source>
        <dbReference type="Pfam" id="PF00892"/>
    </source>
</evidence>
<evidence type="ECO:0000256" key="9">
    <source>
        <dbReference type="ARBA" id="ARBA00023098"/>
    </source>
</evidence>
<feature type="transmembrane region" description="Helical" evidence="11">
    <location>
        <begin position="176"/>
        <end position="196"/>
    </location>
</feature>
<keyword evidence="7" id="KW-0448">Lipopolysaccharide biosynthesis</keyword>
<dbReference type="Gene3D" id="1.10.3730.20">
    <property type="match status" value="2"/>
</dbReference>
<evidence type="ECO:0000256" key="6">
    <source>
        <dbReference type="ARBA" id="ARBA00022692"/>
    </source>
</evidence>
<protein>
    <submittedName>
        <fullName evidence="13">EamA family transporter</fullName>
    </submittedName>
</protein>
<reference evidence="14" key="1">
    <citation type="journal article" date="2019" name="Int. J. Syst. Evol. Microbiol.">
        <title>The Global Catalogue of Microorganisms (GCM) 10K type strain sequencing project: providing services to taxonomists for standard genome sequencing and annotation.</title>
        <authorList>
            <consortium name="The Broad Institute Genomics Platform"/>
            <consortium name="The Broad Institute Genome Sequencing Center for Infectious Disease"/>
            <person name="Wu L."/>
            <person name="Ma J."/>
        </authorList>
    </citation>
    <scope>NUCLEOTIDE SEQUENCE [LARGE SCALE GENOMIC DNA]</scope>
    <source>
        <strain evidence="14">CGMCC 1.15304</strain>
    </source>
</reference>
<keyword evidence="6 11" id="KW-0812">Transmembrane</keyword>
<evidence type="ECO:0000256" key="7">
    <source>
        <dbReference type="ARBA" id="ARBA00022985"/>
    </source>
</evidence>
<evidence type="ECO:0000256" key="11">
    <source>
        <dbReference type="SAM" id="Phobius"/>
    </source>
</evidence>
<accession>A0ABV8U9U7</accession>
<feature type="transmembrane region" description="Helical" evidence="11">
    <location>
        <begin position="147"/>
        <end position="164"/>
    </location>
</feature>
<feature type="transmembrane region" description="Helical" evidence="11">
    <location>
        <begin position="208"/>
        <end position="233"/>
    </location>
</feature>
<feature type="transmembrane region" description="Helical" evidence="11">
    <location>
        <begin position="6"/>
        <end position="25"/>
    </location>
</feature>
<evidence type="ECO:0000256" key="4">
    <source>
        <dbReference type="ARBA" id="ARBA00022519"/>
    </source>
</evidence>
<evidence type="ECO:0000256" key="5">
    <source>
        <dbReference type="ARBA" id="ARBA00022556"/>
    </source>
</evidence>
<dbReference type="SUPFAM" id="SSF103481">
    <property type="entry name" value="Multidrug resistance efflux transporter EmrE"/>
    <property type="match status" value="2"/>
</dbReference>
<evidence type="ECO:0000313" key="14">
    <source>
        <dbReference type="Proteomes" id="UP001595776"/>
    </source>
</evidence>
<feature type="transmembrane region" description="Helical" evidence="11">
    <location>
        <begin position="116"/>
        <end position="135"/>
    </location>
</feature>
<dbReference type="RefSeq" id="WP_068152948.1">
    <property type="nucleotide sequence ID" value="NZ_JBHSCR010000003.1"/>
</dbReference>
<feature type="transmembrane region" description="Helical" evidence="11">
    <location>
        <begin position="89"/>
        <end position="110"/>
    </location>
</feature>
<keyword evidence="3" id="KW-0444">Lipid biosynthesis</keyword>
<dbReference type="InterPro" id="IPR000620">
    <property type="entry name" value="EamA_dom"/>
</dbReference>
<gene>
    <name evidence="13" type="ORF">ACFO5Q_06060</name>
</gene>
<keyword evidence="10 11" id="KW-0472">Membrane</keyword>
<dbReference type="PANTHER" id="PTHR30561">
    <property type="entry name" value="SMR FAMILY PROTON-DEPENDENT DRUG EFFLUX TRANSPORTER SUGE"/>
    <property type="match status" value="1"/>
</dbReference>
<keyword evidence="14" id="KW-1185">Reference proteome</keyword>
<comment type="caution">
    <text evidence="13">The sequence shown here is derived from an EMBL/GenBank/DDBJ whole genome shotgun (WGS) entry which is preliminary data.</text>
</comment>
<dbReference type="PANTHER" id="PTHR30561:SF9">
    <property type="entry name" value="4-AMINO-4-DEOXY-L-ARABINOSE-PHOSPHOUNDECAPRENOL FLIPPASE SUBUNIT ARNF-RELATED"/>
    <property type="match status" value="1"/>
</dbReference>
<keyword evidence="5" id="KW-0441">Lipid A biosynthesis</keyword>
<evidence type="ECO:0000313" key="13">
    <source>
        <dbReference type="EMBL" id="MFC4347404.1"/>
    </source>
</evidence>
<keyword evidence="8 11" id="KW-1133">Transmembrane helix</keyword>
<dbReference type="Proteomes" id="UP001595776">
    <property type="component" value="Unassembled WGS sequence"/>
</dbReference>
<keyword evidence="9" id="KW-0443">Lipid metabolism</keyword>
<dbReference type="InterPro" id="IPR000390">
    <property type="entry name" value="Small_drug/metabolite_transptr"/>
</dbReference>
<evidence type="ECO:0000256" key="10">
    <source>
        <dbReference type="ARBA" id="ARBA00023136"/>
    </source>
</evidence>
<name>A0ABV8U9U7_9PROT</name>
<evidence type="ECO:0000256" key="2">
    <source>
        <dbReference type="ARBA" id="ARBA00022475"/>
    </source>
</evidence>
<keyword evidence="4" id="KW-0997">Cell inner membrane</keyword>
<feature type="transmembrane region" description="Helical" evidence="11">
    <location>
        <begin position="32"/>
        <end position="54"/>
    </location>
</feature>
<proteinExistence type="predicted"/>